<comment type="caution">
    <text evidence="2">The sequence shown here is derived from an EMBL/GenBank/DDBJ whole genome shotgun (WGS) entry which is preliminary data.</text>
</comment>
<organism evidence="2 3">
    <name type="scientific">Podospora pseudocomata</name>
    <dbReference type="NCBI Taxonomy" id="2093779"/>
    <lineage>
        <taxon>Eukaryota</taxon>
        <taxon>Fungi</taxon>
        <taxon>Dikarya</taxon>
        <taxon>Ascomycota</taxon>
        <taxon>Pezizomycotina</taxon>
        <taxon>Sordariomycetes</taxon>
        <taxon>Sordariomycetidae</taxon>
        <taxon>Sordariales</taxon>
        <taxon>Podosporaceae</taxon>
        <taxon>Podospora</taxon>
    </lineage>
</organism>
<reference evidence="2 3" key="1">
    <citation type="journal article" date="2023" name="bioRxiv">
        <title>High-quality genome assemblies of four members of thePodospora anserinaspecies complex.</title>
        <authorList>
            <person name="Ament-Velasquez S.L."/>
            <person name="Vogan A.A."/>
            <person name="Wallerman O."/>
            <person name="Hartmann F."/>
            <person name="Gautier V."/>
            <person name="Silar P."/>
            <person name="Giraud T."/>
            <person name="Johannesson H."/>
        </authorList>
    </citation>
    <scope>NUCLEOTIDE SEQUENCE [LARGE SCALE GENOMIC DNA]</scope>
    <source>
        <strain evidence="2 3">CBS 415.72m</strain>
    </source>
</reference>
<dbReference type="Proteomes" id="UP001323405">
    <property type="component" value="Unassembled WGS sequence"/>
</dbReference>
<keyword evidence="1" id="KW-1133">Transmembrane helix</keyword>
<evidence type="ECO:0000313" key="3">
    <source>
        <dbReference type="Proteomes" id="UP001323405"/>
    </source>
</evidence>
<gene>
    <name evidence="2" type="ORF">QC762_507080</name>
</gene>
<proteinExistence type="predicted"/>
<name>A0ABR0GCJ1_9PEZI</name>
<feature type="transmembrane region" description="Helical" evidence="1">
    <location>
        <begin position="46"/>
        <end position="70"/>
    </location>
</feature>
<dbReference type="RefSeq" id="XP_062742388.1">
    <property type="nucleotide sequence ID" value="XM_062891131.1"/>
</dbReference>
<evidence type="ECO:0000313" key="2">
    <source>
        <dbReference type="EMBL" id="KAK4653413.1"/>
    </source>
</evidence>
<keyword evidence="1" id="KW-0472">Membrane</keyword>
<evidence type="ECO:0000256" key="1">
    <source>
        <dbReference type="SAM" id="Phobius"/>
    </source>
</evidence>
<keyword evidence="3" id="KW-1185">Reference proteome</keyword>
<keyword evidence="1" id="KW-0812">Transmembrane</keyword>
<sequence>MICLDFIHIESRPLVSLFLSILLLLLPLKIILTLTSSILFLTSPLLTPLILLLLVLLLVPYALWLVLFLVENIASLSRHLARLLTLPFELLWEPFGWLINMITESARAQQERHVHWRRRGRAPGPQGGRAKRVSVWEGRNKDDEVDDDDGGNDEYVDYYQREYTYGEWGSQVGDPLRGPGAKERYMTGRRARYIV</sequence>
<protein>
    <submittedName>
        <fullName evidence="2">Uncharacterized protein</fullName>
    </submittedName>
</protein>
<dbReference type="EMBL" id="JAFFHA010000007">
    <property type="protein sequence ID" value="KAK4653413.1"/>
    <property type="molecule type" value="Genomic_DNA"/>
</dbReference>
<dbReference type="GeneID" id="87911038"/>
<feature type="transmembrane region" description="Helical" evidence="1">
    <location>
        <begin position="14"/>
        <end position="40"/>
    </location>
</feature>
<accession>A0ABR0GCJ1</accession>